<proteinExistence type="predicted"/>
<name>A0A316IAN9_9PSEU</name>
<feature type="transmembrane region" description="Helical" evidence="2">
    <location>
        <begin position="43"/>
        <end position="62"/>
    </location>
</feature>
<dbReference type="NCBIfam" id="NF033632">
    <property type="entry name" value="SLATT_4"/>
    <property type="match status" value="1"/>
</dbReference>
<dbReference type="AlphaFoldDB" id="A0A316IAN9"/>
<keyword evidence="2" id="KW-0472">Membrane</keyword>
<reference evidence="3 4" key="1">
    <citation type="submission" date="2018-05" db="EMBL/GenBank/DDBJ databases">
        <title>Genomic Encyclopedia of Type Strains, Phase IV (KMG-IV): sequencing the most valuable type-strain genomes for metagenomic binning, comparative biology and taxonomic classification.</title>
        <authorList>
            <person name="Goeker M."/>
        </authorList>
    </citation>
    <scope>NUCLEOTIDE SEQUENCE [LARGE SCALE GENOMIC DNA]</scope>
    <source>
        <strain evidence="3 4">DSM 45480</strain>
    </source>
</reference>
<organism evidence="3 4">
    <name type="scientific">Lentzea atacamensis</name>
    <dbReference type="NCBI Taxonomy" id="531938"/>
    <lineage>
        <taxon>Bacteria</taxon>
        <taxon>Bacillati</taxon>
        <taxon>Actinomycetota</taxon>
        <taxon>Actinomycetes</taxon>
        <taxon>Pseudonocardiales</taxon>
        <taxon>Pseudonocardiaceae</taxon>
        <taxon>Lentzea</taxon>
    </lineage>
</organism>
<feature type="region of interest" description="Disordered" evidence="1">
    <location>
        <begin position="140"/>
        <end position="160"/>
    </location>
</feature>
<evidence type="ECO:0000313" key="3">
    <source>
        <dbReference type="EMBL" id="PWK90331.1"/>
    </source>
</evidence>
<evidence type="ECO:0000256" key="2">
    <source>
        <dbReference type="SAM" id="Phobius"/>
    </source>
</evidence>
<evidence type="ECO:0008006" key="5">
    <source>
        <dbReference type="Google" id="ProtNLM"/>
    </source>
</evidence>
<gene>
    <name evidence="3" type="ORF">C8D88_101347</name>
</gene>
<accession>A0A316IAN9</accession>
<sequence length="160" mass="17220">MSPSSQTDNPVTEALRSLGESCKYNAQAYFEAAKSAEFWGKTIVFIPAILSAVAGTLVALGWDKSWGVASAMAGLMAATGSFLGAERKAPSYKESARKYTTLKHEVQLAVTMSSEADSPDALRQTLRSLTDQYQAIASRDEPVPNRHFDKASKRIKSGAV</sequence>
<dbReference type="EMBL" id="QGHB01000001">
    <property type="protein sequence ID" value="PWK90331.1"/>
    <property type="molecule type" value="Genomic_DNA"/>
</dbReference>
<protein>
    <recommendedName>
        <fullName evidence="5">SMODS and SLOG-associating 2TM effector domain-containing protein</fullName>
    </recommendedName>
</protein>
<evidence type="ECO:0000313" key="4">
    <source>
        <dbReference type="Proteomes" id="UP000246005"/>
    </source>
</evidence>
<dbReference type="Proteomes" id="UP000246005">
    <property type="component" value="Unassembled WGS sequence"/>
</dbReference>
<keyword evidence="2" id="KW-1133">Transmembrane helix</keyword>
<feature type="transmembrane region" description="Helical" evidence="2">
    <location>
        <begin position="68"/>
        <end position="85"/>
    </location>
</feature>
<evidence type="ECO:0000256" key="1">
    <source>
        <dbReference type="SAM" id="MobiDB-lite"/>
    </source>
</evidence>
<keyword evidence="2" id="KW-0812">Transmembrane</keyword>
<comment type="caution">
    <text evidence="3">The sequence shown here is derived from an EMBL/GenBank/DDBJ whole genome shotgun (WGS) entry which is preliminary data.</text>
</comment>
<feature type="compositionally biased region" description="Basic and acidic residues" evidence="1">
    <location>
        <begin position="140"/>
        <end position="152"/>
    </location>
</feature>